<dbReference type="Proteomes" id="UP000308092">
    <property type="component" value="Unassembled WGS sequence"/>
</dbReference>
<evidence type="ECO:0000313" key="2">
    <source>
        <dbReference type="Proteomes" id="UP000308092"/>
    </source>
</evidence>
<dbReference type="EMBL" id="SOSA01000009">
    <property type="protein sequence ID" value="THC99908.1"/>
    <property type="molecule type" value="Genomic_DNA"/>
</dbReference>
<dbReference type="VEuPathDB" id="FungiDB:EYZ11_000606"/>
<sequence length="19" mass="2040">MELDLETVVSGGTPLPLIR</sequence>
<keyword evidence="2" id="KW-1185">Reference proteome</keyword>
<gene>
    <name evidence="1" type="ORF">EYZ11_000606</name>
</gene>
<reference evidence="1 2" key="1">
    <citation type="submission" date="2019-03" db="EMBL/GenBank/DDBJ databases">
        <title>The genome sequence of a newly discovered highly antifungal drug resistant Aspergillus species, Aspergillus tanneri NIH 1004.</title>
        <authorList>
            <person name="Mounaud S."/>
            <person name="Singh I."/>
            <person name="Joardar V."/>
            <person name="Pakala S."/>
            <person name="Pakala S."/>
            <person name="Venepally P."/>
            <person name="Hoover J."/>
            <person name="Nierman W."/>
            <person name="Chung J."/>
            <person name="Losada L."/>
        </authorList>
    </citation>
    <scope>NUCLEOTIDE SEQUENCE [LARGE SCALE GENOMIC DNA]</scope>
    <source>
        <strain evidence="1 2">NIH1004</strain>
    </source>
</reference>
<evidence type="ECO:0000313" key="1">
    <source>
        <dbReference type="EMBL" id="THC99908.1"/>
    </source>
</evidence>
<organism evidence="1 2">
    <name type="scientific">Aspergillus tanneri</name>
    <dbReference type="NCBI Taxonomy" id="1220188"/>
    <lineage>
        <taxon>Eukaryota</taxon>
        <taxon>Fungi</taxon>
        <taxon>Dikarya</taxon>
        <taxon>Ascomycota</taxon>
        <taxon>Pezizomycotina</taxon>
        <taxon>Eurotiomycetes</taxon>
        <taxon>Eurotiomycetidae</taxon>
        <taxon>Eurotiales</taxon>
        <taxon>Aspergillaceae</taxon>
        <taxon>Aspergillus</taxon>
        <taxon>Aspergillus subgen. Circumdati</taxon>
    </lineage>
</organism>
<name>A0A4S3JWN7_9EURO</name>
<protein>
    <submittedName>
        <fullName evidence="1">Uncharacterized protein</fullName>
    </submittedName>
</protein>
<dbReference type="AlphaFoldDB" id="A0A4S3JWN7"/>
<accession>A0A4S3JWN7</accession>
<proteinExistence type="predicted"/>
<comment type="caution">
    <text evidence="1">The sequence shown here is derived from an EMBL/GenBank/DDBJ whole genome shotgun (WGS) entry which is preliminary data.</text>
</comment>